<dbReference type="FunFam" id="1.20.5.170:FF:000046">
    <property type="entry name" value="cGMP-dependent protein kinase 1"/>
    <property type="match status" value="1"/>
</dbReference>
<feature type="domain" description="Protein kinase" evidence="19">
    <location>
        <begin position="378"/>
        <end position="637"/>
    </location>
</feature>
<evidence type="ECO:0000256" key="2">
    <source>
        <dbReference type="ARBA" id="ARBA00012428"/>
    </source>
</evidence>
<evidence type="ECO:0000256" key="1">
    <source>
        <dbReference type="ARBA" id="ARBA00006352"/>
    </source>
</evidence>
<keyword evidence="8 13" id="KW-0418">Kinase</keyword>
<feature type="binding site" evidence="15 16">
    <location>
        <position position="408"/>
    </location>
    <ligand>
        <name>ATP</name>
        <dbReference type="ChEBI" id="CHEBI:30616"/>
    </ligand>
</feature>
<dbReference type="GO" id="GO:0030553">
    <property type="term" value="F:cGMP binding"/>
    <property type="evidence" value="ECO:0007669"/>
    <property type="project" value="UniProtKB-KW"/>
</dbReference>
<keyword evidence="6 13" id="KW-0808">Transferase</keyword>
<dbReference type="KEGG" id="alim:106528217"/>
<dbReference type="PROSITE" id="PS51285">
    <property type="entry name" value="AGC_KINASE_CTER"/>
    <property type="match status" value="1"/>
</dbReference>
<dbReference type="FunFam" id="3.30.200.20:FF:000005">
    <property type="entry name" value="cAMP-dependent protein kinase catalytic subunit"/>
    <property type="match status" value="1"/>
</dbReference>
<dbReference type="FunFam" id="2.60.120.10:FF:000037">
    <property type="entry name" value="cGMP-dependent protein kinase"/>
    <property type="match status" value="1"/>
</dbReference>
<gene>
    <name evidence="23" type="primary">LOC106528217</name>
</gene>
<comment type="similarity">
    <text evidence="1 13">Belongs to the protein kinase superfamily. AGC Ser/Thr protein kinase family. cGMP subfamily.</text>
</comment>
<evidence type="ECO:0000256" key="4">
    <source>
        <dbReference type="ARBA" id="ARBA00022535"/>
    </source>
</evidence>
<dbReference type="SMART" id="SM00100">
    <property type="entry name" value="cNMP"/>
    <property type="match status" value="2"/>
</dbReference>
<dbReference type="OrthoDB" id="63267at2759"/>
<comment type="catalytic activity">
    <reaction evidence="12">
        <text>L-seryl-[protein] + ATP = O-phospho-L-seryl-[protein] + ADP + H(+)</text>
        <dbReference type="Rhea" id="RHEA:17989"/>
        <dbReference type="Rhea" id="RHEA-COMP:9863"/>
        <dbReference type="Rhea" id="RHEA-COMP:11604"/>
        <dbReference type="ChEBI" id="CHEBI:15378"/>
        <dbReference type="ChEBI" id="CHEBI:29999"/>
        <dbReference type="ChEBI" id="CHEBI:30616"/>
        <dbReference type="ChEBI" id="CHEBI:83421"/>
        <dbReference type="ChEBI" id="CHEBI:456216"/>
        <dbReference type="EC" id="2.7.11.12"/>
    </reaction>
</comment>
<evidence type="ECO:0000256" key="13">
    <source>
        <dbReference type="PIRNR" id="PIRNR000559"/>
    </source>
</evidence>
<dbReference type="STRING" id="52670.A0A2I4CFM5"/>
<keyword evidence="17" id="KW-0175">Coiled coil</keyword>
<dbReference type="EC" id="2.7.11.12" evidence="2 13"/>
<dbReference type="FunFam" id="2.60.120.10:FF:000035">
    <property type="entry name" value="cGMP-dependent protein kinase"/>
    <property type="match status" value="1"/>
</dbReference>
<keyword evidence="3 13" id="KW-0723">Serine/threonine-protein kinase</keyword>
<dbReference type="PROSITE" id="PS50042">
    <property type="entry name" value="CNMP_BINDING_3"/>
    <property type="match status" value="2"/>
</dbReference>
<dbReference type="Gene3D" id="2.60.120.10">
    <property type="entry name" value="Jelly Rolls"/>
    <property type="match status" value="2"/>
</dbReference>
<dbReference type="InterPro" id="IPR017441">
    <property type="entry name" value="Protein_kinase_ATP_BS"/>
</dbReference>
<feature type="compositionally biased region" description="Polar residues" evidence="18">
    <location>
        <begin position="656"/>
        <end position="668"/>
    </location>
</feature>
<dbReference type="PROSITE" id="PS00888">
    <property type="entry name" value="CNMP_BINDING_1"/>
    <property type="match status" value="2"/>
</dbReference>
<evidence type="ECO:0000256" key="7">
    <source>
        <dbReference type="ARBA" id="ARBA00022741"/>
    </source>
</evidence>
<evidence type="ECO:0000259" key="20">
    <source>
        <dbReference type="PROSITE" id="PS50042"/>
    </source>
</evidence>
<reference evidence="23" key="1">
    <citation type="submission" date="2025-08" db="UniProtKB">
        <authorList>
            <consortium name="RefSeq"/>
        </authorList>
    </citation>
    <scope>IDENTIFICATION</scope>
    <source>
        <strain evidence="23">Quisiro</strain>
    </source>
</reference>
<dbReference type="SMART" id="SM00133">
    <property type="entry name" value="S_TK_X"/>
    <property type="match status" value="1"/>
</dbReference>
<dbReference type="InterPro" id="IPR018488">
    <property type="entry name" value="cNMP-bd_CS"/>
</dbReference>
<evidence type="ECO:0000256" key="9">
    <source>
        <dbReference type="ARBA" id="ARBA00022840"/>
    </source>
</evidence>
<dbReference type="AlphaFoldDB" id="A0A2I4CFM5"/>
<dbReference type="Pfam" id="PF00069">
    <property type="entry name" value="Pkinase"/>
    <property type="match status" value="1"/>
</dbReference>
<dbReference type="SUPFAM" id="SSF56112">
    <property type="entry name" value="Protein kinase-like (PK-like)"/>
    <property type="match status" value="1"/>
</dbReference>
<evidence type="ECO:0000313" key="22">
    <source>
        <dbReference type="Proteomes" id="UP000192220"/>
    </source>
</evidence>
<dbReference type="InterPro" id="IPR018490">
    <property type="entry name" value="cNMP-bd_dom_sf"/>
</dbReference>
<dbReference type="InterPro" id="IPR000595">
    <property type="entry name" value="cNMP-bd_dom"/>
</dbReference>
<evidence type="ECO:0000256" key="15">
    <source>
        <dbReference type="PIRSR" id="PIRSR000559-2"/>
    </source>
</evidence>
<evidence type="ECO:0000256" key="11">
    <source>
        <dbReference type="ARBA" id="ARBA00047298"/>
    </source>
</evidence>
<evidence type="ECO:0000256" key="17">
    <source>
        <dbReference type="SAM" id="Coils"/>
    </source>
</evidence>
<evidence type="ECO:0000256" key="12">
    <source>
        <dbReference type="ARBA" id="ARBA00047462"/>
    </source>
</evidence>
<dbReference type="InterPro" id="IPR008271">
    <property type="entry name" value="Ser/Thr_kinase_AS"/>
</dbReference>
<evidence type="ECO:0000256" key="16">
    <source>
        <dbReference type="PROSITE-ProRule" id="PRU10141"/>
    </source>
</evidence>
<dbReference type="CDD" id="cd12086">
    <property type="entry name" value="DD_cGKI-beta"/>
    <property type="match status" value="1"/>
</dbReference>
<organism evidence="22 23">
    <name type="scientific">Austrofundulus limnaeus</name>
    <name type="common">Annual killifish</name>
    <dbReference type="NCBI Taxonomy" id="52670"/>
    <lineage>
        <taxon>Eukaryota</taxon>
        <taxon>Metazoa</taxon>
        <taxon>Chordata</taxon>
        <taxon>Craniata</taxon>
        <taxon>Vertebrata</taxon>
        <taxon>Euteleostomi</taxon>
        <taxon>Actinopterygii</taxon>
        <taxon>Neopterygii</taxon>
        <taxon>Teleostei</taxon>
        <taxon>Neoteleostei</taxon>
        <taxon>Acanthomorphata</taxon>
        <taxon>Ovalentaria</taxon>
        <taxon>Atherinomorphae</taxon>
        <taxon>Cyprinodontiformes</taxon>
        <taxon>Rivulidae</taxon>
        <taxon>Austrofundulus</taxon>
    </lineage>
</organism>
<evidence type="ECO:0000256" key="3">
    <source>
        <dbReference type="ARBA" id="ARBA00022527"/>
    </source>
</evidence>
<dbReference type="Proteomes" id="UP000192220">
    <property type="component" value="Unplaced"/>
</dbReference>
<dbReference type="InterPro" id="IPR035014">
    <property type="entry name" value="STKc_cGK"/>
</dbReference>
<comment type="catalytic activity">
    <reaction evidence="11 13">
        <text>L-threonyl-[protein] + ATP = O-phospho-L-threonyl-[protein] + ADP + H(+)</text>
        <dbReference type="Rhea" id="RHEA:46608"/>
        <dbReference type="Rhea" id="RHEA-COMP:11060"/>
        <dbReference type="Rhea" id="RHEA-COMP:11605"/>
        <dbReference type="ChEBI" id="CHEBI:15378"/>
        <dbReference type="ChEBI" id="CHEBI:30013"/>
        <dbReference type="ChEBI" id="CHEBI:30616"/>
        <dbReference type="ChEBI" id="CHEBI:61977"/>
        <dbReference type="ChEBI" id="CHEBI:456216"/>
        <dbReference type="EC" id="2.7.11.12"/>
    </reaction>
</comment>
<dbReference type="SMART" id="SM00220">
    <property type="entry name" value="S_TKc"/>
    <property type="match status" value="1"/>
</dbReference>
<feature type="domain" description="Cyclic nucleotide-binding" evidence="20">
    <location>
        <begin position="121"/>
        <end position="236"/>
    </location>
</feature>
<feature type="active site" description="Proton acceptor" evidence="14">
    <location>
        <position position="502"/>
    </location>
</feature>
<evidence type="ECO:0000256" key="5">
    <source>
        <dbReference type="ARBA" id="ARBA00022553"/>
    </source>
</evidence>
<feature type="region of interest" description="Disordered" evidence="18">
    <location>
        <begin position="651"/>
        <end position="689"/>
    </location>
</feature>
<evidence type="ECO:0000259" key="19">
    <source>
        <dbReference type="PROSITE" id="PS50011"/>
    </source>
</evidence>
<dbReference type="PROSITE" id="PS50011">
    <property type="entry name" value="PROTEIN_KINASE_DOM"/>
    <property type="match status" value="1"/>
</dbReference>
<dbReference type="InParanoid" id="A0A2I4CFM5"/>
<dbReference type="PROSITE" id="PS00889">
    <property type="entry name" value="CNMP_BINDING_2"/>
    <property type="match status" value="2"/>
</dbReference>
<keyword evidence="4 13" id="KW-0140">cGMP</keyword>
<dbReference type="PANTHER" id="PTHR24353">
    <property type="entry name" value="CYCLIC NUCLEOTIDE-DEPENDENT PROTEIN KINASE"/>
    <property type="match status" value="1"/>
</dbReference>
<evidence type="ECO:0000256" key="18">
    <source>
        <dbReference type="SAM" id="MobiDB-lite"/>
    </source>
</evidence>
<dbReference type="GeneID" id="106528217"/>
<dbReference type="CDD" id="cd05572">
    <property type="entry name" value="STKc_cGK"/>
    <property type="match status" value="1"/>
</dbReference>
<keyword evidence="22" id="KW-1185">Reference proteome</keyword>
<dbReference type="Pfam" id="PF16808">
    <property type="entry name" value="PKcGMP_CC"/>
    <property type="match status" value="1"/>
</dbReference>
<dbReference type="SUPFAM" id="SSF51206">
    <property type="entry name" value="cAMP-binding domain-like"/>
    <property type="match status" value="2"/>
</dbReference>
<feature type="domain" description="Cyclic nucleotide-binding" evidence="20">
    <location>
        <begin position="239"/>
        <end position="360"/>
    </location>
</feature>
<protein>
    <recommendedName>
        <fullName evidence="2 13">cGMP-dependent protein kinase</fullName>
        <ecNumber evidence="2 13">2.7.11.12</ecNumber>
    </recommendedName>
</protein>
<feature type="coiled-coil region" evidence="17">
    <location>
        <begin position="11"/>
        <end position="59"/>
    </location>
</feature>
<dbReference type="PRINTS" id="PR00104">
    <property type="entry name" value="CGMPKINASE"/>
</dbReference>
<feature type="binding site" evidence="15">
    <location>
        <begin position="384"/>
        <end position="392"/>
    </location>
    <ligand>
        <name>ATP</name>
        <dbReference type="ChEBI" id="CHEBI:30616"/>
    </ligand>
</feature>
<accession>A0A2I4CFM5</accession>
<keyword evidence="5" id="KW-0597">Phosphoprotein</keyword>
<dbReference type="InterPro" id="IPR000961">
    <property type="entry name" value="AGC-kinase_C"/>
</dbReference>
<dbReference type="Gene3D" id="1.20.5.170">
    <property type="match status" value="1"/>
</dbReference>
<dbReference type="GO" id="GO:0106310">
    <property type="term" value="F:protein serine kinase activity"/>
    <property type="evidence" value="ECO:0007669"/>
    <property type="project" value="RHEA"/>
</dbReference>
<dbReference type="GO" id="GO:0005524">
    <property type="term" value="F:ATP binding"/>
    <property type="evidence" value="ECO:0007669"/>
    <property type="project" value="UniProtKB-UniRule"/>
</dbReference>
<dbReference type="InterPro" id="IPR031831">
    <property type="entry name" value="PKcGMP_CC"/>
</dbReference>
<evidence type="ECO:0000256" key="8">
    <source>
        <dbReference type="ARBA" id="ARBA00022777"/>
    </source>
</evidence>
<name>A0A2I4CFM5_AUSLI</name>
<dbReference type="InterPro" id="IPR000719">
    <property type="entry name" value="Prot_kinase_dom"/>
</dbReference>
<dbReference type="PROSITE" id="PS00108">
    <property type="entry name" value="PROTEIN_KINASE_ST"/>
    <property type="match status" value="1"/>
</dbReference>
<dbReference type="GO" id="GO:0004692">
    <property type="term" value="F:cGMP-dependent protein kinase activity"/>
    <property type="evidence" value="ECO:0007669"/>
    <property type="project" value="UniProtKB-EC"/>
</dbReference>
<dbReference type="PIRSF" id="PIRSF000559">
    <property type="entry name" value="cGMP-dep_kinase"/>
    <property type="match status" value="1"/>
</dbReference>
<evidence type="ECO:0000256" key="10">
    <source>
        <dbReference type="ARBA" id="ARBA00022992"/>
    </source>
</evidence>
<dbReference type="Gene3D" id="3.30.200.20">
    <property type="entry name" value="Phosphorylase Kinase, domain 1"/>
    <property type="match status" value="1"/>
</dbReference>
<keyword evidence="10 13" id="KW-0142">cGMP-binding</keyword>
<dbReference type="InterPro" id="IPR011009">
    <property type="entry name" value="Kinase-like_dom_sf"/>
</dbReference>
<evidence type="ECO:0000313" key="23">
    <source>
        <dbReference type="RefSeq" id="XP_013878787.1"/>
    </source>
</evidence>
<dbReference type="PROSITE" id="PS00107">
    <property type="entry name" value="PROTEIN_KINASE_ATP"/>
    <property type="match status" value="1"/>
</dbReference>
<dbReference type="PANTHER" id="PTHR24353:SF68">
    <property type="match status" value="1"/>
</dbReference>
<dbReference type="RefSeq" id="XP_013878787.1">
    <property type="nucleotide sequence ID" value="XM_014023333.1"/>
</dbReference>
<dbReference type="Pfam" id="PF00027">
    <property type="entry name" value="cNMP_binding"/>
    <property type="match status" value="2"/>
</dbReference>
<dbReference type="InterPro" id="IPR014710">
    <property type="entry name" value="RmlC-like_jellyroll"/>
</dbReference>
<keyword evidence="9 13" id="KW-0067">ATP-binding</keyword>
<evidence type="ECO:0000256" key="14">
    <source>
        <dbReference type="PIRSR" id="PIRSR000559-1"/>
    </source>
</evidence>
<proteinExistence type="inferred from homology"/>
<feature type="domain" description="AGC-kinase C-terminal" evidence="21">
    <location>
        <begin position="638"/>
        <end position="689"/>
    </location>
</feature>
<evidence type="ECO:0000259" key="21">
    <source>
        <dbReference type="PROSITE" id="PS51285"/>
    </source>
</evidence>
<dbReference type="CDD" id="cd00038">
    <property type="entry name" value="CAP_ED"/>
    <property type="match status" value="2"/>
</dbReference>
<dbReference type="Gene3D" id="1.10.510.10">
    <property type="entry name" value="Transferase(Phosphotransferase) domain 1"/>
    <property type="match status" value="1"/>
</dbReference>
<dbReference type="InterPro" id="IPR002374">
    <property type="entry name" value="cGMP_dep_kinase"/>
</dbReference>
<feature type="compositionally biased region" description="Acidic residues" evidence="18">
    <location>
        <begin position="670"/>
        <end position="679"/>
    </location>
</feature>
<keyword evidence="7 13" id="KW-0547">Nucleotide-binding</keyword>
<sequence length="689" mass="78637">MGTLRDLQYALQEKIEELRQRDALIDELELELDQKDELIQRLQNELDKYRSVIRPATAQQVQAQQQNLVLQPDQHRSKRQAISAEPTAFDISQLSHVTLPCYPKSLQSKELIKEAILDNDFMKNLELSQIQEIVDCMYPVDYGMDACIIKEGDVGSLVFVMEEGKVEVTKEGMKLCTMGPGRVFGELAILYNCTRTATVRTLTHVKLWAIDRQCFQTIMMRTGLIKHAEYMDFLKSVPTFQDLQEETLSKLADVMEETHYDDGEYIIRQGARGDTFFIISMGRVNVTQGDSTNKEMVHLRELGRGDWFGERALQGEDVRTANVVAVDPVTCLVIDRDSFKHLIGGLDDVSNKVYEDAEAQARYEAENAFFSSLKLNDFNIIDTLGVGGFGRVELVQLKSEEAKTFAMKILKKRHIVDTRQQEHIRSEKHIMTEAHSDFIVRLYRTFKDSKYLYMLMEACLGGELWTILRDRGSFDDSTTRFYTGCVVEAFSYLHAKGIIYRDLKPENLILDSRGYAKLVDFGFAKKIGFCKKTWTFCGTPEYVAPEIILNKGHDVSADYWSLGILMYELLTGSPPFSGPDPMKTYNVILRGIDMIEFPKKITKNAANLIKKLCRDSPSERLGNLKNGVKDIQKHKWFEGFNWDGLRKGTLTPPITPQVSSPIDTSNFDSFPEDTDEPPPDDNSGWDFDF</sequence>
<dbReference type="FunFam" id="1.10.510.10:FF:000096">
    <property type="entry name" value="cGMP-dependent protein kinase"/>
    <property type="match status" value="1"/>
</dbReference>
<evidence type="ECO:0000256" key="6">
    <source>
        <dbReference type="ARBA" id="ARBA00022679"/>
    </source>
</evidence>